<name>A0A5A7QVD3_STRAF</name>
<feature type="region of interest" description="Disordered" evidence="1">
    <location>
        <begin position="1"/>
        <end position="58"/>
    </location>
</feature>
<organism evidence="3 4">
    <name type="scientific">Striga asiatica</name>
    <name type="common">Asiatic witchweed</name>
    <name type="synonym">Buchnera asiatica</name>
    <dbReference type="NCBI Taxonomy" id="4170"/>
    <lineage>
        <taxon>Eukaryota</taxon>
        <taxon>Viridiplantae</taxon>
        <taxon>Streptophyta</taxon>
        <taxon>Embryophyta</taxon>
        <taxon>Tracheophyta</taxon>
        <taxon>Spermatophyta</taxon>
        <taxon>Magnoliopsida</taxon>
        <taxon>eudicotyledons</taxon>
        <taxon>Gunneridae</taxon>
        <taxon>Pentapetalae</taxon>
        <taxon>asterids</taxon>
        <taxon>lamiids</taxon>
        <taxon>Lamiales</taxon>
        <taxon>Orobanchaceae</taxon>
        <taxon>Buchnereae</taxon>
        <taxon>Striga</taxon>
    </lineage>
</organism>
<dbReference type="PANTHER" id="PTHR33143:SF6">
    <property type="entry name" value="OS08G0102900 PROTEIN"/>
    <property type="match status" value="1"/>
</dbReference>
<comment type="caution">
    <text evidence="3">The sequence shown here is derived from an EMBL/GenBank/DDBJ whole genome shotgun (WGS) entry which is preliminary data.</text>
</comment>
<evidence type="ECO:0000313" key="4">
    <source>
        <dbReference type="Proteomes" id="UP000325081"/>
    </source>
</evidence>
<accession>A0A5A7QVD3</accession>
<dbReference type="AlphaFoldDB" id="A0A5A7QVD3"/>
<dbReference type="InterPro" id="IPR008889">
    <property type="entry name" value="VQ"/>
</dbReference>
<evidence type="ECO:0000259" key="2">
    <source>
        <dbReference type="Pfam" id="PF05678"/>
    </source>
</evidence>
<dbReference type="EMBL" id="BKCP01008070">
    <property type="protein sequence ID" value="GER47861.1"/>
    <property type="molecule type" value="Genomic_DNA"/>
</dbReference>
<gene>
    <name evidence="3" type="ORF">STAS_24984</name>
</gene>
<keyword evidence="4" id="KW-1185">Reference proteome</keyword>
<dbReference type="OrthoDB" id="695631at2759"/>
<protein>
    <submittedName>
        <fullName evidence="3">VQ motif-containing family protein</fullName>
    </submittedName>
</protein>
<dbReference type="PANTHER" id="PTHR33143">
    <property type="entry name" value="F16F4.1 PROTEIN-RELATED"/>
    <property type="match status" value="1"/>
</dbReference>
<sequence length="247" mass="26049">MDLPDISSGRSPRRELQGPRPTPLKVRKDSHKIRKPPIAPPPAAAAPPTDHHAPPRPPVIIYTVSPKIIHANPNEFMSLVQRLTGPNSSACATSPSASTSHAFQESGGAISPAARLASIEKTKSPVFGQSIGGLTNDDDQGLENMGLVDCHNIQRTGNFPGILSPNPNALSPIPPTFFSPPSLDNINNNYNNSSNNPLSFFHDFSPVLHRPSWGFGGEGVGVGLRGAALRLVFGLVGGGSMLAVIRS</sequence>
<evidence type="ECO:0000256" key="1">
    <source>
        <dbReference type="SAM" id="MobiDB-lite"/>
    </source>
</evidence>
<dbReference type="Proteomes" id="UP000325081">
    <property type="component" value="Unassembled WGS sequence"/>
</dbReference>
<reference evidence="4" key="1">
    <citation type="journal article" date="2019" name="Curr. Biol.">
        <title>Genome Sequence of Striga asiatica Provides Insight into the Evolution of Plant Parasitism.</title>
        <authorList>
            <person name="Yoshida S."/>
            <person name="Kim S."/>
            <person name="Wafula E.K."/>
            <person name="Tanskanen J."/>
            <person name="Kim Y.M."/>
            <person name="Honaas L."/>
            <person name="Yang Z."/>
            <person name="Spallek T."/>
            <person name="Conn C.E."/>
            <person name="Ichihashi Y."/>
            <person name="Cheong K."/>
            <person name="Cui S."/>
            <person name="Der J.P."/>
            <person name="Gundlach H."/>
            <person name="Jiao Y."/>
            <person name="Hori C."/>
            <person name="Ishida J.K."/>
            <person name="Kasahara H."/>
            <person name="Kiba T."/>
            <person name="Kim M.S."/>
            <person name="Koo N."/>
            <person name="Laohavisit A."/>
            <person name="Lee Y.H."/>
            <person name="Lumba S."/>
            <person name="McCourt P."/>
            <person name="Mortimer J.C."/>
            <person name="Mutuku J.M."/>
            <person name="Nomura T."/>
            <person name="Sasaki-Sekimoto Y."/>
            <person name="Seto Y."/>
            <person name="Wang Y."/>
            <person name="Wakatake T."/>
            <person name="Sakakibara H."/>
            <person name="Demura T."/>
            <person name="Yamaguchi S."/>
            <person name="Yoneyama K."/>
            <person name="Manabe R.I."/>
            <person name="Nelson D.C."/>
            <person name="Schulman A.H."/>
            <person name="Timko M.P."/>
            <person name="dePamphilis C.W."/>
            <person name="Choi D."/>
            <person name="Shirasu K."/>
        </authorList>
    </citation>
    <scope>NUCLEOTIDE SEQUENCE [LARGE SCALE GENOMIC DNA]</scope>
    <source>
        <strain evidence="4">cv. UVA1</strain>
    </source>
</reference>
<feature type="domain" description="VQ" evidence="2">
    <location>
        <begin position="63"/>
        <end position="89"/>
    </location>
</feature>
<proteinExistence type="predicted"/>
<evidence type="ECO:0000313" key="3">
    <source>
        <dbReference type="EMBL" id="GER47861.1"/>
    </source>
</evidence>
<dbReference type="GO" id="GO:0005634">
    <property type="term" value="C:nucleus"/>
    <property type="evidence" value="ECO:0007669"/>
    <property type="project" value="TreeGrafter"/>
</dbReference>
<dbReference type="InterPro" id="IPR039607">
    <property type="entry name" value="VQ_8/17/18/20/21/25"/>
</dbReference>
<dbReference type="Pfam" id="PF05678">
    <property type="entry name" value="VQ"/>
    <property type="match status" value="1"/>
</dbReference>